<dbReference type="EMBL" id="KB743058">
    <property type="protein sequence ID" value="EOB01693.1"/>
    <property type="molecule type" value="Genomic_DNA"/>
</dbReference>
<dbReference type="AlphaFoldDB" id="R0LMP2"/>
<evidence type="ECO:0000313" key="2">
    <source>
        <dbReference type="Proteomes" id="UP000296049"/>
    </source>
</evidence>
<keyword evidence="2" id="KW-1185">Reference proteome</keyword>
<protein>
    <submittedName>
        <fullName evidence="1">Uncharacterized protein</fullName>
    </submittedName>
</protein>
<reference evidence="2" key="1">
    <citation type="journal article" date="2013" name="Nat. Genet.">
        <title>The duck genome and transcriptome provide insight into an avian influenza virus reservoir species.</title>
        <authorList>
            <person name="Huang Y."/>
            <person name="Li Y."/>
            <person name="Burt D.W."/>
            <person name="Chen H."/>
            <person name="Zhang Y."/>
            <person name="Qian W."/>
            <person name="Kim H."/>
            <person name="Gan S."/>
            <person name="Zhao Y."/>
            <person name="Li J."/>
            <person name="Yi K."/>
            <person name="Feng H."/>
            <person name="Zhu P."/>
            <person name="Li B."/>
            <person name="Liu Q."/>
            <person name="Fairley S."/>
            <person name="Magor K.E."/>
            <person name="Du Z."/>
            <person name="Hu X."/>
            <person name="Goodman L."/>
            <person name="Tafer H."/>
            <person name="Vignal A."/>
            <person name="Lee T."/>
            <person name="Kim K.W."/>
            <person name="Sheng Z."/>
            <person name="An Y."/>
            <person name="Searle S."/>
            <person name="Herrero J."/>
            <person name="Groenen M.A."/>
            <person name="Crooijmans R.P."/>
            <person name="Faraut T."/>
            <person name="Cai Q."/>
            <person name="Webster R.G."/>
            <person name="Aldridge J.R."/>
            <person name="Warren W.C."/>
            <person name="Bartschat S."/>
            <person name="Kehr S."/>
            <person name="Marz M."/>
            <person name="Stadler P.F."/>
            <person name="Smith J."/>
            <person name="Kraus R.H."/>
            <person name="Zhao Y."/>
            <person name="Ren L."/>
            <person name="Fei J."/>
            <person name="Morisson M."/>
            <person name="Kaiser P."/>
            <person name="Griffin D.K."/>
            <person name="Rao M."/>
            <person name="Pitel F."/>
            <person name="Wang J."/>
            <person name="Li N."/>
        </authorList>
    </citation>
    <scope>NUCLEOTIDE SEQUENCE [LARGE SCALE GENOMIC DNA]</scope>
</reference>
<accession>R0LMP2</accession>
<proteinExistence type="predicted"/>
<dbReference type="Proteomes" id="UP000296049">
    <property type="component" value="Unassembled WGS sequence"/>
</dbReference>
<name>R0LMP2_ANAPL</name>
<organism evidence="1 2">
    <name type="scientific">Anas platyrhynchos</name>
    <name type="common">Mallard</name>
    <name type="synonym">Anas boschas</name>
    <dbReference type="NCBI Taxonomy" id="8839"/>
    <lineage>
        <taxon>Eukaryota</taxon>
        <taxon>Metazoa</taxon>
        <taxon>Chordata</taxon>
        <taxon>Craniata</taxon>
        <taxon>Vertebrata</taxon>
        <taxon>Euteleostomi</taxon>
        <taxon>Archelosauria</taxon>
        <taxon>Archosauria</taxon>
        <taxon>Dinosauria</taxon>
        <taxon>Saurischia</taxon>
        <taxon>Theropoda</taxon>
        <taxon>Coelurosauria</taxon>
        <taxon>Aves</taxon>
        <taxon>Neognathae</taxon>
        <taxon>Galloanserae</taxon>
        <taxon>Anseriformes</taxon>
        <taxon>Anatidae</taxon>
        <taxon>Anatinae</taxon>
        <taxon>Anas</taxon>
    </lineage>
</organism>
<gene>
    <name evidence="1" type="ORF">Anapl_07227</name>
</gene>
<evidence type="ECO:0000313" key="1">
    <source>
        <dbReference type="EMBL" id="EOB01693.1"/>
    </source>
</evidence>
<sequence length="585" mass="63343">MEMVDPHSVLLCNAWLNEEPQRQRDRVPVAKSKICSQSWQLLTGANCYSLTPYASALIRALYTVQIRTAPRDRIYYHFKQNKHINSNSERFSLQCRSGSPLLYPAARHPAPGLPPCSTTGKVHLQRAGGGVRTGARCWQGPWPQSTDQQSPGGPVLHASADPLGVMALLRYWVQDSGWPTAALLLAQVGSRGTRTPSLPDPEVTAPRSWALQPTVTEGEDNPSTCWGLRCGNLHFKTGVKLPKRHKAREAGGVLPMWWKPACAALSFVLPALVGGGNGGWPYEILWASTMTAVKNTTQVKNKASACCIPQAWCLRASYLPCRYHAPRLGSALPQITAISSQQTDPACELEIAALRIRSTEEGAPCPGTAQPWHPWVRSLAACAASRASDLPQPVWAREVVSLPVQKLKTCRENLWLLFQESKSTVVQSREHCGSAEAEVGLAAGLASSAPASALLGQGSPGAMLSSSPRLQGFWQHTEVVTGRQTWCERERPPHQGTSAFIGNIHHPLHKPGQLLEADSLLWVLCGALVVPGLAGMRRDTHILQDTAAGSCGVQQGQEQRLLPWSNVKQGILHPSVAPNGSVLSP</sequence>